<keyword evidence="3 5" id="KW-0808">Transferase</keyword>
<dbReference type="HAMAP" id="MF_00376">
    <property type="entry name" value="Dephospho_CoA_kinase"/>
    <property type="match status" value="1"/>
</dbReference>
<comment type="caution">
    <text evidence="5">The sequence shown here is derived from an EMBL/GenBank/DDBJ whole genome shotgun (WGS) entry which is preliminary data.</text>
</comment>
<dbReference type="InterPro" id="IPR001977">
    <property type="entry name" value="Depp_CoAkinase"/>
</dbReference>
<organism evidence="5 6">
    <name type="scientific">Candidatus Anaerobutyricum stercoris</name>
    <dbReference type="NCBI Taxonomy" id="2838457"/>
    <lineage>
        <taxon>Bacteria</taxon>
        <taxon>Bacillati</taxon>
        <taxon>Bacillota</taxon>
        <taxon>Clostridia</taxon>
        <taxon>Lachnospirales</taxon>
        <taxon>Lachnospiraceae</taxon>
        <taxon>Anaerobutyricum</taxon>
    </lineage>
</organism>
<feature type="binding site" evidence="3">
    <location>
        <begin position="25"/>
        <end position="30"/>
    </location>
    <ligand>
        <name>ATP</name>
        <dbReference type="ChEBI" id="CHEBI:30616"/>
    </ligand>
</feature>
<dbReference type="Proteomes" id="UP000824049">
    <property type="component" value="Unassembled WGS sequence"/>
</dbReference>
<dbReference type="EC" id="2.7.1.24" evidence="3 4"/>
<dbReference type="PANTHER" id="PTHR10695:SF46">
    <property type="entry name" value="BIFUNCTIONAL COENZYME A SYNTHASE-RELATED"/>
    <property type="match status" value="1"/>
</dbReference>
<evidence type="ECO:0000256" key="4">
    <source>
        <dbReference type="NCBIfam" id="TIGR00152"/>
    </source>
</evidence>
<dbReference type="Pfam" id="PF01121">
    <property type="entry name" value="CoaE"/>
    <property type="match status" value="1"/>
</dbReference>
<name>A0A9D2EM31_9FIRM</name>
<evidence type="ECO:0000256" key="3">
    <source>
        <dbReference type="HAMAP-Rule" id="MF_00376"/>
    </source>
</evidence>
<dbReference type="PANTHER" id="PTHR10695">
    <property type="entry name" value="DEPHOSPHO-COA KINASE-RELATED"/>
    <property type="match status" value="1"/>
</dbReference>
<dbReference type="PROSITE" id="PS51219">
    <property type="entry name" value="DPCK"/>
    <property type="match status" value="1"/>
</dbReference>
<dbReference type="Gene3D" id="3.40.50.300">
    <property type="entry name" value="P-loop containing nucleotide triphosphate hydrolases"/>
    <property type="match status" value="1"/>
</dbReference>
<dbReference type="GO" id="GO:0005524">
    <property type="term" value="F:ATP binding"/>
    <property type="evidence" value="ECO:0007669"/>
    <property type="project" value="UniProtKB-UniRule"/>
</dbReference>
<gene>
    <name evidence="3 5" type="primary">coaE</name>
    <name evidence="5" type="ORF">H9968_09450</name>
</gene>
<evidence type="ECO:0000313" key="5">
    <source>
        <dbReference type="EMBL" id="HIZ40129.1"/>
    </source>
</evidence>
<dbReference type="CDD" id="cd02022">
    <property type="entry name" value="DPCK"/>
    <property type="match status" value="1"/>
</dbReference>
<comment type="pathway">
    <text evidence="3">Cofactor biosynthesis; coenzyme A biosynthesis; CoA from (R)-pantothenate: step 5/5.</text>
</comment>
<reference evidence="5" key="2">
    <citation type="submission" date="2021-04" db="EMBL/GenBank/DDBJ databases">
        <authorList>
            <person name="Gilroy R."/>
        </authorList>
    </citation>
    <scope>NUCLEOTIDE SEQUENCE</scope>
    <source>
        <strain evidence="5">CHK179-28034</strain>
    </source>
</reference>
<sequence>MRQNNSKEADTKRRIPVIGVTGGVGSGKSVVMELLEKEFGAGVILADLVAHDLMEPGAVSYRQIVAEFGTEILDGEGRIDRPALSRIVFGHPEQLQRLNAITHPNVKQEILSRIARFREEGNVSVIALEAALLIESGYEEILDELWYVYVSEEIRIRRLMEGRGYTEEKSRSIMAQQLGEEAFRSHCSRIIDNNGDVESLREQLVKIFCEEGLRAVSFDV</sequence>
<dbReference type="GO" id="GO:0015937">
    <property type="term" value="P:coenzyme A biosynthetic process"/>
    <property type="evidence" value="ECO:0007669"/>
    <property type="project" value="UniProtKB-UniRule"/>
</dbReference>
<evidence type="ECO:0000313" key="6">
    <source>
        <dbReference type="Proteomes" id="UP000824049"/>
    </source>
</evidence>
<dbReference type="InterPro" id="IPR027417">
    <property type="entry name" value="P-loop_NTPase"/>
</dbReference>
<evidence type="ECO:0000256" key="1">
    <source>
        <dbReference type="ARBA" id="ARBA00022741"/>
    </source>
</evidence>
<protein>
    <recommendedName>
        <fullName evidence="3 4">Dephospho-CoA kinase</fullName>
        <ecNumber evidence="3 4">2.7.1.24</ecNumber>
    </recommendedName>
    <alternativeName>
        <fullName evidence="3">Dephosphocoenzyme A kinase</fullName>
    </alternativeName>
</protein>
<comment type="catalytic activity">
    <reaction evidence="3">
        <text>3'-dephospho-CoA + ATP = ADP + CoA + H(+)</text>
        <dbReference type="Rhea" id="RHEA:18245"/>
        <dbReference type="ChEBI" id="CHEBI:15378"/>
        <dbReference type="ChEBI" id="CHEBI:30616"/>
        <dbReference type="ChEBI" id="CHEBI:57287"/>
        <dbReference type="ChEBI" id="CHEBI:57328"/>
        <dbReference type="ChEBI" id="CHEBI:456216"/>
        <dbReference type="EC" id="2.7.1.24"/>
    </reaction>
</comment>
<keyword evidence="3" id="KW-0173">Coenzyme A biosynthesis</keyword>
<dbReference type="SUPFAM" id="SSF52540">
    <property type="entry name" value="P-loop containing nucleoside triphosphate hydrolases"/>
    <property type="match status" value="1"/>
</dbReference>
<evidence type="ECO:0000256" key="2">
    <source>
        <dbReference type="ARBA" id="ARBA00022840"/>
    </source>
</evidence>
<dbReference type="AlphaFoldDB" id="A0A9D2EM31"/>
<keyword evidence="1 3" id="KW-0547">Nucleotide-binding</keyword>
<keyword evidence="3 5" id="KW-0418">Kinase</keyword>
<dbReference type="NCBIfam" id="TIGR00152">
    <property type="entry name" value="dephospho-CoA kinase"/>
    <property type="match status" value="1"/>
</dbReference>
<dbReference type="GO" id="GO:0005737">
    <property type="term" value="C:cytoplasm"/>
    <property type="evidence" value="ECO:0007669"/>
    <property type="project" value="UniProtKB-SubCell"/>
</dbReference>
<accession>A0A9D2EM31</accession>
<comment type="subcellular location">
    <subcellularLocation>
        <location evidence="3">Cytoplasm</location>
    </subcellularLocation>
</comment>
<keyword evidence="3" id="KW-0963">Cytoplasm</keyword>
<comment type="similarity">
    <text evidence="3">Belongs to the CoaE family.</text>
</comment>
<proteinExistence type="inferred from homology"/>
<reference evidence="5" key="1">
    <citation type="journal article" date="2021" name="PeerJ">
        <title>Extensive microbial diversity within the chicken gut microbiome revealed by metagenomics and culture.</title>
        <authorList>
            <person name="Gilroy R."/>
            <person name="Ravi A."/>
            <person name="Getino M."/>
            <person name="Pursley I."/>
            <person name="Horton D.L."/>
            <person name="Alikhan N.F."/>
            <person name="Baker D."/>
            <person name="Gharbi K."/>
            <person name="Hall N."/>
            <person name="Watson M."/>
            <person name="Adriaenssens E.M."/>
            <person name="Foster-Nyarko E."/>
            <person name="Jarju S."/>
            <person name="Secka A."/>
            <person name="Antonio M."/>
            <person name="Oren A."/>
            <person name="Chaudhuri R.R."/>
            <person name="La Ragione R."/>
            <person name="Hildebrand F."/>
            <person name="Pallen M.J."/>
        </authorList>
    </citation>
    <scope>NUCLEOTIDE SEQUENCE</scope>
    <source>
        <strain evidence="5">CHK179-28034</strain>
    </source>
</reference>
<dbReference type="EMBL" id="DXBR01000086">
    <property type="protein sequence ID" value="HIZ40129.1"/>
    <property type="molecule type" value="Genomic_DNA"/>
</dbReference>
<comment type="function">
    <text evidence="3">Catalyzes the phosphorylation of the 3'-hydroxyl group of dephosphocoenzyme A to form coenzyme A.</text>
</comment>
<dbReference type="GO" id="GO:0004140">
    <property type="term" value="F:dephospho-CoA kinase activity"/>
    <property type="evidence" value="ECO:0007669"/>
    <property type="project" value="UniProtKB-UniRule"/>
</dbReference>
<keyword evidence="2 3" id="KW-0067">ATP-binding</keyword>